<protein>
    <submittedName>
        <fullName evidence="1">Uncharacterized protein</fullName>
    </submittedName>
</protein>
<accession>A0ACC1NP94</accession>
<reference evidence="1" key="1">
    <citation type="submission" date="2022-08" db="EMBL/GenBank/DDBJ databases">
        <title>Genome Sequence of Lecanicillium fungicola.</title>
        <authorList>
            <person name="Buettner E."/>
        </authorList>
    </citation>
    <scope>NUCLEOTIDE SEQUENCE</scope>
    <source>
        <strain evidence="1">Babe33</strain>
    </source>
</reference>
<evidence type="ECO:0000313" key="1">
    <source>
        <dbReference type="EMBL" id="KAJ2980244.1"/>
    </source>
</evidence>
<organism evidence="1 2">
    <name type="scientific">Zarea fungicola</name>
    <dbReference type="NCBI Taxonomy" id="93591"/>
    <lineage>
        <taxon>Eukaryota</taxon>
        <taxon>Fungi</taxon>
        <taxon>Dikarya</taxon>
        <taxon>Ascomycota</taxon>
        <taxon>Pezizomycotina</taxon>
        <taxon>Sordariomycetes</taxon>
        <taxon>Hypocreomycetidae</taxon>
        <taxon>Hypocreales</taxon>
        <taxon>Cordycipitaceae</taxon>
        <taxon>Zarea</taxon>
    </lineage>
</organism>
<dbReference type="EMBL" id="JANJQO010000214">
    <property type="protein sequence ID" value="KAJ2980244.1"/>
    <property type="molecule type" value="Genomic_DNA"/>
</dbReference>
<dbReference type="Proteomes" id="UP001143910">
    <property type="component" value="Unassembled WGS sequence"/>
</dbReference>
<sequence length="1371" mass="150721">MVDDSFGPQLAGHFDFTLRFELVFFNIVPSIISFIAFPFYVYPLARRATHVHIGLLLPAKLTVAVSLVVVHTIVLARFHDSYATNGLSTAIPTVAAIMSFLSAIIITVFAYVGHIYYYASPAFLGLFLTITFLLDSAEARSFSTRNGFESMRNLQIAVPVLKFVLIILEEISKRAGLRDKNLRSTLGRETLAGFWSRSLFFWTNSLLFIGFRKNLTKEDIGDVGFNTEELYNEFAPIWAETNKESKFALLVACIKTVPELLIFIIVPRIMAIGFRFALPFLLQKVVSAVSDGHADSDVSASLIGATALAHTGKTVCTAWFSSYSLKLQTSTRGMLVAALYHKSLRLSTDELSKSAVLTLMSTDLNSVQGLISLLYESWARFIEVGLGLGILAAFIGPACIFTLIPASITSVFSTFATKKMALTRKRWNEKIESRVADTSSMLSQIKDITMTGLTPVMAEHLQKQMETEINVSMGDRQARSVNWAGSALVETATPALVIAATIFWTRASTGLSVADFYTTIALTAMVTYPFSIILRGLPRWSAAWASVLRVQEYLCKEEIVNTRILTDDTPTFGEKSSTLDRTGSESTQTMSSKRLSHVAAQFTQVSALNLKNVSFSIPKGSKTMIRGSVGSGKSTILKALLGEVKLQQGAVSLSSDSVAYCEQEPWILNTTIEENIIGNSPRDPERLWNVVRSCALEADLERLPDGILTMAGSEGCNLSGGQRQRVSLARGLYAGADNLLLDNVFSALDTPTSAIIRGRLFGENGFLAGAATTVVMITNIPQHLEDADLVFEVTPDGQVQQVPQERTAYDQNAISSTEFLHDREAERGTLVELFPSIYVRIWLNEHPDNRIYYIGYAILSFANPVTNMLSALSVFFYLIIAATSKSLHRTLVDTTSRATFDFLTQEDTSVLLNRFSNDISVATQELPLYVLPTCWQVFFIILITIAIIASGAKYAAPILPLFLVILYAIQFFYLRTSRQLRFLELNASKGLYKVFKESSKGAAHIRAFQWQDEFAKQLYLAMDETQRPIYSLACIQQWLASVLNSATTVAATCVVTLALTFSSQTSDTALGLALLSLISFSETLGGWISMWTEIETSIGAVSRTRQFGLSTPVEENPDETKRLAVNVPDCWPHSGHIELEAVSASYQARSAAPRTAFDNLTVSISPGKKVGIIGRTGSGKTSLFLTVLHLLEYSGIIRIDGMDIRLVPRDLLRSRITTITQSGIDLPGSIRSNINPLGASIQPGQAAITDDMITDMLRRLDSGLCENIESRGGLDAKISDMNFSPGQKQLIQLARAVLYKQSVGSKIVLVDEGSASLDQDTEKRVQNVIEDEFRDCTVLTVSHRQTALKNVDFLIHMVDGKADVLDHTLVG</sequence>
<comment type="caution">
    <text evidence="1">The sequence shown here is derived from an EMBL/GenBank/DDBJ whole genome shotgun (WGS) entry which is preliminary data.</text>
</comment>
<gene>
    <name evidence="1" type="ORF">NQ176_g2759</name>
</gene>
<name>A0ACC1NP94_9HYPO</name>
<proteinExistence type="predicted"/>
<evidence type="ECO:0000313" key="2">
    <source>
        <dbReference type="Proteomes" id="UP001143910"/>
    </source>
</evidence>
<keyword evidence="2" id="KW-1185">Reference proteome</keyword>